<comment type="caution">
    <text evidence="1">The sequence shown here is derived from an EMBL/GenBank/DDBJ whole genome shotgun (WGS) entry which is preliminary data.</text>
</comment>
<dbReference type="RefSeq" id="WP_013065351.1">
    <property type="nucleotide sequence ID" value="NZ_BPTT01000001.1"/>
</dbReference>
<organism evidence="1 2">
    <name type="scientific">Xylanibacter ruminicola</name>
    <name type="common">Prevotella ruminicola</name>
    <dbReference type="NCBI Taxonomy" id="839"/>
    <lineage>
        <taxon>Bacteria</taxon>
        <taxon>Pseudomonadati</taxon>
        <taxon>Bacteroidota</taxon>
        <taxon>Bacteroidia</taxon>
        <taxon>Bacteroidales</taxon>
        <taxon>Prevotellaceae</taxon>
        <taxon>Xylanibacter</taxon>
    </lineage>
</organism>
<protein>
    <submittedName>
        <fullName evidence="1">Uncharacterized protein</fullName>
    </submittedName>
</protein>
<evidence type="ECO:0000313" key="2">
    <source>
        <dbReference type="Proteomes" id="UP000887097"/>
    </source>
</evidence>
<accession>A0AA37MNG1</accession>
<sequence length="320" mass="36408">MTAIVGILNKRGIAIAADSAVTFTNAIQEVTIQNKNEKVISIKDKVVNSGDKMLRLKDKQPVAVMIVGNALLTKLPWDVIIRWYRKQNDSSGFPTFQDYINNFKEFIESEIIPKYINKEYSFEEAEITHLVFAGYGQEESYPSICQYKVIGISKSKLQWQSCGCASISDEQESNIFTSGQSDIIDAIELGIQDDRVSVIRRKFQDLIDNLLNENMLDSLKSKINYPAIRQEVTDIIKESGREHLRQHLEAIKEFDLQKMACLAENLIKATELHRKITSRQESVGGLVDLAVITREDGFQWLNRKSWYEPSKGGQYGKFGI</sequence>
<dbReference type="GeneID" id="31499881"/>
<name>A0AA37MNG1_XYLRU</name>
<dbReference type="Proteomes" id="UP000887097">
    <property type="component" value="Unassembled WGS sequence"/>
</dbReference>
<dbReference type="EMBL" id="BPTT01000001">
    <property type="protein sequence ID" value="GJG32732.1"/>
    <property type="molecule type" value="Genomic_DNA"/>
</dbReference>
<gene>
    <name evidence="1" type="ORF">PRMUPPPA20_08410</name>
</gene>
<proteinExistence type="predicted"/>
<dbReference type="AlphaFoldDB" id="A0AA37MNG1"/>
<evidence type="ECO:0000313" key="1">
    <source>
        <dbReference type="EMBL" id="GJG32732.1"/>
    </source>
</evidence>
<reference evidence="1" key="1">
    <citation type="submission" date="2021-08" db="EMBL/GenBank/DDBJ databases">
        <title>Prevotella lacticifex sp. nov., isolated from rumen of cow.</title>
        <authorList>
            <person name="Shinkai T."/>
            <person name="Ikeyama N."/>
            <person name="Kumagai M."/>
            <person name="Ohmori H."/>
            <person name="Sakamoto M."/>
            <person name="Ohkuma M."/>
            <person name="Mitsumori M."/>
        </authorList>
    </citation>
    <scope>NUCLEOTIDE SEQUENCE</scope>
    <source>
        <strain evidence="1">JCM 8259</strain>
    </source>
</reference>